<evidence type="ECO:0000313" key="3">
    <source>
        <dbReference type="Proteomes" id="UP000660380"/>
    </source>
</evidence>
<gene>
    <name evidence="2" type="ORF">H6G81_18700</name>
</gene>
<feature type="coiled-coil region" evidence="1">
    <location>
        <begin position="1"/>
        <end position="28"/>
    </location>
</feature>
<dbReference type="RefSeq" id="WP_029633876.1">
    <property type="nucleotide sequence ID" value="NZ_JACJTA010000041.1"/>
</dbReference>
<keyword evidence="3" id="KW-1185">Reference proteome</keyword>
<proteinExistence type="predicted"/>
<evidence type="ECO:0000313" key="2">
    <source>
        <dbReference type="EMBL" id="MBD2606503.1"/>
    </source>
</evidence>
<dbReference type="EMBL" id="JACJTA010000041">
    <property type="protein sequence ID" value="MBD2606503.1"/>
    <property type="molecule type" value="Genomic_DNA"/>
</dbReference>
<name>A0ABR8GTN7_9CYAN</name>
<sequence length="210" mass="24161">MANRNQDISELNAQLKLLQEQQELEDQRQAAIAAKSAKSRKYLMAFLEQFIDNRVRFGQLTAFQVAVYLPEYLKSYGKEATIVRYVGLVTQLLTNEFYGVECTTKKMGNGGLIWQGKTYENSQALYEFLVDLMGGVDPLGSQVWFDYLLTEFLSDPTFLPAEVLMSDRWKLYVAKLQRLVERERFSLDDSHSEDMTADDLLIANSFLAFF</sequence>
<accession>A0ABR8GTN7</accession>
<reference evidence="2 3" key="1">
    <citation type="journal article" date="2020" name="ISME J.">
        <title>Comparative genomics reveals insights into cyanobacterial evolution and habitat adaptation.</title>
        <authorList>
            <person name="Chen M.Y."/>
            <person name="Teng W.K."/>
            <person name="Zhao L."/>
            <person name="Hu C.X."/>
            <person name="Zhou Y.K."/>
            <person name="Han B.P."/>
            <person name="Song L.R."/>
            <person name="Shu W.S."/>
        </authorList>
    </citation>
    <scope>NUCLEOTIDE SEQUENCE [LARGE SCALE GENOMIC DNA]</scope>
    <source>
        <strain evidence="2 3">FACHB-248</strain>
    </source>
</reference>
<keyword evidence="1" id="KW-0175">Coiled coil</keyword>
<comment type="caution">
    <text evidence="2">The sequence shown here is derived from an EMBL/GenBank/DDBJ whole genome shotgun (WGS) entry which is preliminary data.</text>
</comment>
<dbReference type="Proteomes" id="UP000660380">
    <property type="component" value="Unassembled WGS sequence"/>
</dbReference>
<evidence type="ECO:0000256" key="1">
    <source>
        <dbReference type="SAM" id="Coils"/>
    </source>
</evidence>
<organism evidence="2 3">
    <name type="scientific">Scytonema hofmannii FACHB-248</name>
    <dbReference type="NCBI Taxonomy" id="1842502"/>
    <lineage>
        <taxon>Bacteria</taxon>
        <taxon>Bacillati</taxon>
        <taxon>Cyanobacteriota</taxon>
        <taxon>Cyanophyceae</taxon>
        <taxon>Nostocales</taxon>
        <taxon>Scytonemataceae</taxon>
        <taxon>Scytonema</taxon>
    </lineage>
</organism>
<protein>
    <submittedName>
        <fullName evidence="2">Uncharacterized protein</fullName>
    </submittedName>
</protein>